<dbReference type="Gene3D" id="4.10.240.10">
    <property type="entry name" value="Zn(2)-C6 fungal-type DNA-binding domain"/>
    <property type="match status" value="1"/>
</dbReference>
<evidence type="ECO:0000256" key="5">
    <source>
        <dbReference type="SAM" id="MobiDB-lite"/>
    </source>
</evidence>
<evidence type="ECO:0000259" key="6">
    <source>
        <dbReference type="PROSITE" id="PS50048"/>
    </source>
</evidence>
<dbReference type="InterPro" id="IPR036864">
    <property type="entry name" value="Zn2-C6_fun-type_DNA-bd_sf"/>
</dbReference>
<dbReference type="Pfam" id="PF00172">
    <property type="entry name" value="Zn_clus"/>
    <property type="match status" value="1"/>
</dbReference>
<feature type="region of interest" description="Disordered" evidence="5">
    <location>
        <begin position="195"/>
        <end position="226"/>
    </location>
</feature>
<dbReference type="SMART" id="SM00066">
    <property type="entry name" value="GAL4"/>
    <property type="match status" value="1"/>
</dbReference>
<dbReference type="SUPFAM" id="SSF57701">
    <property type="entry name" value="Zn2/Cys6 DNA-binding domain"/>
    <property type="match status" value="1"/>
</dbReference>
<dbReference type="EMBL" id="KV454413">
    <property type="protein sequence ID" value="ODQ64042.1"/>
    <property type="molecule type" value="Genomic_DNA"/>
</dbReference>
<evidence type="ECO:0000313" key="8">
    <source>
        <dbReference type="Proteomes" id="UP000095009"/>
    </source>
</evidence>
<feature type="region of interest" description="Disordered" evidence="5">
    <location>
        <begin position="40"/>
        <end position="65"/>
    </location>
</feature>
<evidence type="ECO:0000313" key="7">
    <source>
        <dbReference type="EMBL" id="ODQ64042.1"/>
    </source>
</evidence>
<accession>A0A1E3PGJ3</accession>
<dbReference type="STRING" id="857566.A0A1E3PGJ3"/>
<dbReference type="CDD" id="cd00067">
    <property type="entry name" value="GAL4"/>
    <property type="match status" value="1"/>
</dbReference>
<dbReference type="GO" id="GO:0008270">
    <property type="term" value="F:zinc ion binding"/>
    <property type="evidence" value="ECO:0007669"/>
    <property type="project" value="InterPro"/>
</dbReference>
<dbReference type="PROSITE" id="PS50048">
    <property type="entry name" value="ZN2_CY6_FUNGAL_2"/>
    <property type="match status" value="1"/>
</dbReference>
<evidence type="ECO:0000256" key="4">
    <source>
        <dbReference type="ARBA" id="ARBA00023163"/>
    </source>
</evidence>
<reference evidence="7 8" key="1">
    <citation type="journal article" date="2016" name="Proc. Natl. Acad. Sci. U.S.A.">
        <title>Comparative genomics of biotechnologically important yeasts.</title>
        <authorList>
            <person name="Riley R."/>
            <person name="Haridas S."/>
            <person name="Wolfe K.H."/>
            <person name="Lopes M.R."/>
            <person name="Hittinger C.T."/>
            <person name="Goeker M."/>
            <person name="Salamov A.A."/>
            <person name="Wisecaver J.H."/>
            <person name="Long T.M."/>
            <person name="Calvey C.H."/>
            <person name="Aerts A.L."/>
            <person name="Barry K.W."/>
            <person name="Choi C."/>
            <person name="Clum A."/>
            <person name="Coughlan A.Y."/>
            <person name="Deshpande S."/>
            <person name="Douglass A.P."/>
            <person name="Hanson S.J."/>
            <person name="Klenk H.-P."/>
            <person name="LaButti K.M."/>
            <person name="Lapidus A."/>
            <person name="Lindquist E.A."/>
            <person name="Lipzen A.M."/>
            <person name="Meier-Kolthoff J.P."/>
            <person name="Ohm R.A."/>
            <person name="Otillar R.P."/>
            <person name="Pangilinan J.L."/>
            <person name="Peng Y."/>
            <person name="Rokas A."/>
            <person name="Rosa C.A."/>
            <person name="Scheuner C."/>
            <person name="Sibirny A.A."/>
            <person name="Slot J.C."/>
            <person name="Stielow J.B."/>
            <person name="Sun H."/>
            <person name="Kurtzman C.P."/>
            <person name="Blackwell M."/>
            <person name="Grigoriev I.V."/>
            <person name="Jeffries T.W."/>
        </authorList>
    </citation>
    <scope>NUCLEOTIDE SEQUENCE [LARGE SCALE GENOMIC DNA]</scope>
    <source>
        <strain evidence="7 8">DSM 6958</strain>
    </source>
</reference>
<organism evidence="7 8">
    <name type="scientific">Nadsonia fulvescens var. elongata DSM 6958</name>
    <dbReference type="NCBI Taxonomy" id="857566"/>
    <lineage>
        <taxon>Eukaryota</taxon>
        <taxon>Fungi</taxon>
        <taxon>Dikarya</taxon>
        <taxon>Ascomycota</taxon>
        <taxon>Saccharomycotina</taxon>
        <taxon>Dipodascomycetes</taxon>
        <taxon>Dipodascales</taxon>
        <taxon>Dipodascales incertae sedis</taxon>
        <taxon>Nadsonia</taxon>
    </lineage>
</organism>
<gene>
    <name evidence="7" type="ORF">NADFUDRAFT_43678</name>
</gene>
<dbReference type="PANTHER" id="PTHR47663:SF1">
    <property type="entry name" value="XYLANOLYTIC TRANSCRIPTIONAL ACTIVATOR XLNR-RELATED"/>
    <property type="match status" value="1"/>
</dbReference>
<keyword evidence="3" id="KW-0238">DNA-binding</keyword>
<keyword evidence="1" id="KW-0862">Zinc</keyword>
<dbReference type="GO" id="GO:0000981">
    <property type="term" value="F:DNA-binding transcription factor activity, RNA polymerase II-specific"/>
    <property type="evidence" value="ECO:0007669"/>
    <property type="project" value="InterPro"/>
</dbReference>
<proteinExistence type="predicted"/>
<keyword evidence="8" id="KW-1185">Reference proteome</keyword>
<name>A0A1E3PGJ3_9ASCO</name>
<dbReference type="InterPro" id="IPR051439">
    <property type="entry name" value="XlnR/Xlr1"/>
</dbReference>
<dbReference type="OrthoDB" id="5365785at2759"/>
<sequence>MPPSLPQSHRPPHIPCAETPAMPDYNTVLSELNLAVDLLLQTNSRPKPNPAYRPPNKPSYHAPLESLESPDLHFYNTHPAAPTSAQSGFVPALQAPPFSIPQPVESPRKLYSAHSAKSATDRTPALATPSLKDGRKRRTSRACDRCNKLRTKCDGKKPCQHCVGLNLVCEYLRTPLPRGKASLKYLKGMKNTNAKTANSLEKSKVDQSKPTKNKIAKYHSSSIPSSRNCWPPKTFSTNLSSSWASSKERTQFELNQKQVASIKKNEPHHASTKTLLQTPVDLSFTNKDSTLSALSPSPVSFHSPCSSNFNCQIESSPDVIFADDSFDSPPHHNIAPFTSSSSLPHTTKPHVTNNTQHNGMVSDNSYHVGPDAKGCSIANTSSPANNELSLSLQLGWPKKMPYSQPSKSDALPVKLAPTDNLYSMTGNENLFGNFPPSPPSGPDHDFQLGEVFNNNKHFNLTSDGNYLQSFDSDWYTWTASNEDLDLSRSNLLLNFPYR</sequence>
<dbReference type="PANTHER" id="PTHR47663">
    <property type="entry name" value="XYLANOLYTIC TRANSCRIPTIONAL ACTIVATOR XLNR-RELATED"/>
    <property type="match status" value="1"/>
</dbReference>
<feature type="region of interest" description="Disordered" evidence="5">
    <location>
        <begin position="1"/>
        <end position="22"/>
    </location>
</feature>
<dbReference type="AlphaFoldDB" id="A0A1E3PGJ3"/>
<evidence type="ECO:0000256" key="3">
    <source>
        <dbReference type="ARBA" id="ARBA00023125"/>
    </source>
</evidence>
<feature type="domain" description="Zn(2)-C6 fungal-type" evidence="6">
    <location>
        <begin position="142"/>
        <end position="171"/>
    </location>
</feature>
<dbReference type="GO" id="GO:0003677">
    <property type="term" value="F:DNA binding"/>
    <property type="evidence" value="ECO:0007669"/>
    <property type="project" value="UniProtKB-KW"/>
</dbReference>
<dbReference type="Proteomes" id="UP000095009">
    <property type="component" value="Unassembled WGS sequence"/>
</dbReference>
<evidence type="ECO:0000256" key="1">
    <source>
        <dbReference type="ARBA" id="ARBA00022833"/>
    </source>
</evidence>
<protein>
    <recommendedName>
        <fullName evidence="6">Zn(2)-C6 fungal-type domain-containing protein</fullName>
    </recommendedName>
</protein>
<dbReference type="InterPro" id="IPR001138">
    <property type="entry name" value="Zn2Cys6_DnaBD"/>
</dbReference>
<feature type="region of interest" description="Disordered" evidence="5">
    <location>
        <begin position="85"/>
        <end position="140"/>
    </location>
</feature>
<feature type="compositionally biased region" description="Pro residues" evidence="5">
    <location>
        <begin position="47"/>
        <end position="57"/>
    </location>
</feature>
<keyword evidence="4" id="KW-0804">Transcription</keyword>
<keyword evidence="2" id="KW-0805">Transcription regulation</keyword>
<evidence type="ECO:0000256" key="2">
    <source>
        <dbReference type="ARBA" id="ARBA00023015"/>
    </source>
</evidence>